<dbReference type="InterPro" id="IPR029062">
    <property type="entry name" value="Class_I_gatase-like"/>
</dbReference>
<protein>
    <submittedName>
        <fullName evidence="8">S66 peptidase family protein</fullName>
    </submittedName>
</protein>
<feature type="domain" description="LD-carboxypeptidase C-terminal" evidence="7">
    <location>
        <begin position="209"/>
        <end position="327"/>
    </location>
</feature>
<keyword evidence="3" id="KW-0645">Protease</keyword>
<dbReference type="SUPFAM" id="SSF141986">
    <property type="entry name" value="LD-carboxypeptidase A C-terminal domain-like"/>
    <property type="match status" value="1"/>
</dbReference>
<dbReference type="Gene3D" id="3.40.50.10740">
    <property type="entry name" value="Class I glutamine amidotransferase-like"/>
    <property type="match status" value="1"/>
</dbReference>
<keyword evidence="4" id="KW-0378">Hydrolase</keyword>
<dbReference type="RefSeq" id="WP_337331010.1">
    <property type="nucleotide sequence ID" value="NZ_JBBDGM010000002.1"/>
</dbReference>
<evidence type="ECO:0000256" key="3">
    <source>
        <dbReference type="ARBA" id="ARBA00022670"/>
    </source>
</evidence>
<dbReference type="Gene3D" id="3.50.30.60">
    <property type="entry name" value="LD-carboxypeptidase A C-terminal domain-like"/>
    <property type="match status" value="1"/>
</dbReference>
<keyword evidence="2" id="KW-0121">Carboxypeptidase</keyword>
<evidence type="ECO:0000313" key="9">
    <source>
        <dbReference type="Proteomes" id="UP001371224"/>
    </source>
</evidence>
<dbReference type="Pfam" id="PF02016">
    <property type="entry name" value="Peptidase_S66"/>
    <property type="match status" value="1"/>
</dbReference>
<dbReference type="PIRSF" id="PIRSF028757">
    <property type="entry name" value="LD-carboxypeptidase"/>
    <property type="match status" value="1"/>
</dbReference>
<dbReference type="CDD" id="cd07062">
    <property type="entry name" value="Peptidase_S66_mccF_like"/>
    <property type="match status" value="1"/>
</dbReference>
<dbReference type="InterPro" id="IPR040921">
    <property type="entry name" value="Peptidase_S66C"/>
</dbReference>
<feature type="domain" description="LD-carboxypeptidase N-terminal" evidence="6">
    <location>
        <begin position="15"/>
        <end position="134"/>
    </location>
</feature>
<keyword evidence="5" id="KW-0720">Serine protease</keyword>
<accession>A0ABU8LAH7</accession>
<comment type="similarity">
    <text evidence="1">Belongs to the peptidase S66 family.</text>
</comment>
<keyword evidence="9" id="KW-1185">Reference proteome</keyword>
<dbReference type="InterPro" id="IPR027478">
    <property type="entry name" value="LdcA_N"/>
</dbReference>
<gene>
    <name evidence="8" type="ORF">WDU99_03315</name>
</gene>
<name>A0ABU8LAH7_9MICO</name>
<dbReference type="EMBL" id="JBBDGM010000002">
    <property type="protein sequence ID" value="MEJ1087342.1"/>
    <property type="molecule type" value="Genomic_DNA"/>
</dbReference>
<dbReference type="Proteomes" id="UP001371224">
    <property type="component" value="Unassembled WGS sequence"/>
</dbReference>
<dbReference type="Pfam" id="PF17676">
    <property type="entry name" value="Peptidase_S66C"/>
    <property type="match status" value="1"/>
</dbReference>
<evidence type="ECO:0000256" key="2">
    <source>
        <dbReference type="ARBA" id="ARBA00022645"/>
    </source>
</evidence>
<evidence type="ECO:0000259" key="6">
    <source>
        <dbReference type="Pfam" id="PF02016"/>
    </source>
</evidence>
<evidence type="ECO:0000256" key="1">
    <source>
        <dbReference type="ARBA" id="ARBA00010233"/>
    </source>
</evidence>
<dbReference type="PANTHER" id="PTHR30237">
    <property type="entry name" value="MURAMOYLTETRAPEPTIDE CARBOXYPEPTIDASE"/>
    <property type="match status" value="1"/>
</dbReference>
<reference evidence="8 9" key="1">
    <citation type="submission" date="2024-02" db="EMBL/GenBank/DDBJ databases">
        <authorList>
            <person name="Saticioglu I.B."/>
        </authorList>
    </citation>
    <scope>NUCLEOTIDE SEQUENCE [LARGE SCALE GENOMIC DNA]</scope>
    <source>
        <strain evidence="8 9">Mu-80</strain>
    </source>
</reference>
<evidence type="ECO:0000256" key="5">
    <source>
        <dbReference type="ARBA" id="ARBA00022825"/>
    </source>
</evidence>
<dbReference type="SUPFAM" id="SSF52317">
    <property type="entry name" value="Class I glutamine amidotransferase-like"/>
    <property type="match status" value="1"/>
</dbReference>
<dbReference type="InterPro" id="IPR040449">
    <property type="entry name" value="Peptidase_S66_N"/>
</dbReference>
<sequence length="344" mass="36876">MPIRFPRPLRPGDTIAITSPSSGVTPQYWPRLEAAIAGLRDRGYEVVIGECMDGSSPVSAAAVDRARELTDFLTDPRVRAVVPPWGGELAIDLLPLLDWDAISEAEPTWFVGFSDISTLITPLTLRTGIATLHGSNMMDTPYRPPAGLLHWLDIATLGPDSTFTQTSPGRFRAHGWDDYVGHPEVSEMTLDSSGSWTRFDDGPGAVDVSGRLIGGCIDTLCNVAGSPFGEIAEFARRFAPEGLLVYIEASGDDDAVAMCRQLHGMRLAGFFEHANAVLVGRTRAADEPHMTVRHAVRDALGGLGVPIIGDVECGHVQPFMPIVNGALGRVRHGAGESSLTQTLV</sequence>
<evidence type="ECO:0000313" key="8">
    <source>
        <dbReference type="EMBL" id="MEJ1087342.1"/>
    </source>
</evidence>
<dbReference type="InterPro" id="IPR027461">
    <property type="entry name" value="Carboxypeptidase_A_C_sf"/>
</dbReference>
<organism evidence="8 9">
    <name type="scientific">Microbacterium bandirmense</name>
    <dbReference type="NCBI Taxonomy" id="3122050"/>
    <lineage>
        <taxon>Bacteria</taxon>
        <taxon>Bacillati</taxon>
        <taxon>Actinomycetota</taxon>
        <taxon>Actinomycetes</taxon>
        <taxon>Micrococcales</taxon>
        <taxon>Microbacteriaceae</taxon>
        <taxon>Microbacterium</taxon>
    </lineage>
</organism>
<dbReference type="PANTHER" id="PTHR30237:SF2">
    <property type="entry name" value="MUREIN TETRAPEPTIDE CARBOXYPEPTIDASE"/>
    <property type="match status" value="1"/>
</dbReference>
<proteinExistence type="inferred from homology"/>
<dbReference type="InterPro" id="IPR003507">
    <property type="entry name" value="S66_fam"/>
</dbReference>
<evidence type="ECO:0000256" key="4">
    <source>
        <dbReference type="ARBA" id="ARBA00022801"/>
    </source>
</evidence>
<evidence type="ECO:0000259" key="7">
    <source>
        <dbReference type="Pfam" id="PF17676"/>
    </source>
</evidence>
<comment type="caution">
    <text evidence="8">The sequence shown here is derived from an EMBL/GenBank/DDBJ whole genome shotgun (WGS) entry which is preliminary data.</text>
</comment>